<dbReference type="Proteomes" id="UP000684084">
    <property type="component" value="Unassembled WGS sequence"/>
</dbReference>
<dbReference type="SMART" id="SM00320">
    <property type="entry name" value="WD40"/>
    <property type="match status" value="1"/>
</dbReference>
<evidence type="ECO:0008006" key="6">
    <source>
        <dbReference type="Google" id="ProtNLM"/>
    </source>
</evidence>
<evidence type="ECO:0000256" key="1">
    <source>
        <dbReference type="ARBA" id="ARBA00022574"/>
    </source>
</evidence>
<gene>
    <name evidence="4" type="ORF">CHRIB12_LOCUS23191</name>
</gene>
<keyword evidence="2" id="KW-0677">Repeat</keyword>
<evidence type="ECO:0000313" key="5">
    <source>
        <dbReference type="Proteomes" id="UP000684084"/>
    </source>
</evidence>
<dbReference type="Pfam" id="PF00400">
    <property type="entry name" value="WD40"/>
    <property type="match status" value="1"/>
</dbReference>
<organism evidence="4 5">
    <name type="scientific">Rhizophagus irregularis</name>
    <dbReference type="NCBI Taxonomy" id="588596"/>
    <lineage>
        <taxon>Eukaryota</taxon>
        <taxon>Fungi</taxon>
        <taxon>Fungi incertae sedis</taxon>
        <taxon>Mucoromycota</taxon>
        <taxon>Glomeromycotina</taxon>
        <taxon>Glomeromycetes</taxon>
        <taxon>Glomerales</taxon>
        <taxon>Glomeraceae</taxon>
        <taxon>Rhizophagus</taxon>
    </lineage>
</organism>
<dbReference type="PANTHER" id="PTHR10971">
    <property type="entry name" value="MRNA EXPORT FACTOR AND BUB3"/>
    <property type="match status" value="1"/>
</dbReference>
<evidence type="ECO:0000313" key="4">
    <source>
        <dbReference type="EMBL" id="CAB5394167.1"/>
    </source>
</evidence>
<dbReference type="PROSITE" id="PS50082">
    <property type="entry name" value="WD_REPEATS_2"/>
    <property type="match status" value="1"/>
</dbReference>
<evidence type="ECO:0000256" key="2">
    <source>
        <dbReference type="ARBA" id="ARBA00022737"/>
    </source>
</evidence>
<keyword evidence="1 3" id="KW-0853">WD repeat</keyword>
<name>A0A915ZX55_9GLOM</name>
<reference evidence="4" key="1">
    <citation type="submission" date="2020-05" db="EMBL/GenBank/DDBJ databases">
        <authorList>
            <person name="Rincon C."/>
            <person name="Sanders R I."/>
            <person name="Robbins C."/>
            <person name="Chaturvedi A."/>
        </authorList>
    </citation>
    <scope>NUCLEOTIDE SEQUENCE</scope>
    <source>
        <strain evidence="4">CHB12</strain>
    </source>
</reference>
<proteinExistence type="predicted"/>
<dbReference type="OrthoDB" id="10262475at2759"/>
<protein>
    <recommendedName>
        <fullName evidence="6">WD40 repeat-like protein</fullName>
    </recommendedName>
</protein>
<evidence type="ECO:0000256" key="3">
    <source>
        <dbReference type="PROSITE-ProRule" id="PRU00221"/>
    </source>
</evidence>
<comment type="caution">
    <text evidence="4">The sequence shown here is derived from an EMBL/GenBank/DDBJ whole genome shotgun (WGS) entry which is preliminary data.</text>
</comment>
<sequence>MPNRQGYASSSIEGRVAVEFFDPSPEAQARKYAFKCHRKVIDGVDTVYPVNALAFHPTHGTFASGGADGMVNIWDGFNKKRLRQYPQYPTSIASLDFSRDGQYLAIASSYTFEEGEKDHPPDSRLTKSHFTLFRKIKYKFGKNRLKTK</sequence>
<dbReference type="AlphaFoldDB" id="A0A915ZX55"/>
<accession>A0A915ZX55</accession>
<dbReference type="VEuPathDB" id="FungiDB:RhiirFUN_020473"/>
<dbReference type="InterPro" id="IPR001680">
    <property type="entry name" value="WD40_rpt"/>
</dbReference>
<dbReference type="EMBL" id="CAGKOT010000087">
    <property type="protein sequence ID" value="CAB5394167.1"/>
    <property type="molecule type" value="Genomic_DNA"/>
</dbReference>
<feature type="repeat" description="WD" evidence="3">
    <location>
        <begin position="50"/>
        <end position="75"/>
    </location>
</feature>